<keyword evidence="2" id="KW-1185">Reference proteome</keyword>
<dbReference type="EMBL" id="NHNI01000001">
    <property type="protein sequence ID" value="OZY87592.1"/>
    <property type="molecule type" value="Genomic_DNA"/>
</dbReference>
<evidence type="ECO:0000313" key="1">
    <source>
        <dbReference type="EMBL" id="OZY87592.1"/>
    </source>
</evidence>
<name>A0A266QCJ5_9GAMM</name>
<evidence type="ECO:0008006" key="3">
    <source>
        <dbReference type="Google" id="ProtNLM"/>
    </source>
</evidence>
<accession>A0A266QCJ5</accession>
<proteinExistence type="predicted"/>
<comment type="caution">
    <text evidence="1">The sequence shown here is derived from an EMBL/GenBank/DDBJ whole genome shotgun (WGS) entry which is preliminary data.</text>
</comment>
<gene>
    <name evidence="1" type="ORF">CBP51_11670</name>
</gene>
<protein>
    <recommendedName>
        <fullName evidence="3">ATP-binding protein</fullName>
    </recommendedName>
</protein>
<reference evidence="2" key="1">
    <citation type="submission" date="2017-05" db="EMBL/GenBank/DDBJ databases">
        <authorList>
            <person name="Barney B.M."/>
        </authorList>
    </citation>
    <scope>NUCLEOTIDE SEQUENCE [LARGE SCALE GENOMIC DNA]</scope>
    <source>
        <strain evidence="2">PSBB022</strain>
    </source>
</reference>
<dbReference type="Proteomes" id="UP000216101">
    <property type="component" value="Unassembled WGS sequence"/>
</dbReference>
<dbReference type="AlphaFoldDB" id="A0A266QCJ5"/>
<sequence>METLTITEDADFSEIENAFEVVTNSQDLCLRLPNSFKNGGVFGIEGLISQLLATWLKESRAEYIFHSFCNADDQKSFSNLGSKFYGMIALKQASKILSNDLITVDQDFALQSSYERVRFVISKNFHRAYEDLYVAIPSIKSKGTNREYNCPFYLGDKVVGKNEFRRIVGLAIDKVIDLKERRDYVDEYIDHVSEMIRELFDNTHKHSRTDQKSNILPTNFRAVIFNSSSLTKEQLYKFIESRIEGIPGFVIECQNWIEANNRDLPVLDITVVDGGPGYARKWTGKNKKELTLDDEIEAVYSCFKKNHTTTDNNADGTGLTHVLKDLSKIRGWFRLRTGSISVSKSFFLGGSSPEIKRADVKQCGAFIEGASFNIVMPLVKVSGELK</sequence>
<organism evidence="1 2">
    <name type="scientific">Cellvibrio mixtus</name>
    <dbReference type="NCBI Taxonomy" id="39650"/>
    <lineage>
        <taxon>Bacteria</taxon>
        <taxon>Pseudomonadati</taxon>
        <taxon>Pseudomonadota</taxon>
        <taxon>Gammaproteobacteria</taxon>
        <taxon>Cellvibrionales</taxon>
        <taxon>Cellvibrionaceae</taxon>
        <taxon>Cellvibrio</taxon>
    </lineage>
</organism>
<evidence type="ECO:0000313" key="2">
    <source>
        <dbReference type="Proteomes" id="UP000216101"/>
    </source>
</evidence>
<dbReference type="RefSeq" id="WP_094984974.1">
    <property type="nucleotide sequence ID" value="NZ_NHNI01000001.1"/>
</dbReference>